<dbReference type="SUPFAM" id="SSF54791">
    <property type="entry name" value="Eukaryotic type KH-domain (KH-domain type I)"/>
    <property type="match status" value="3"/>
</dbReference>
<accession>A0A8T2TMY8</accession>
<evidence type="ECO:0000256" key="3">
    <source>
        <dbReference type="SAM" id="MobiDB-lite"/>
    </source>
</evidence>
<name>A0A8T2TMY8_CERRI</name>
<dbReference type="InterPro" id="IPR004087">
    <property type="entry name" value="KH_dom"/>
</dbReference>
<feature type="domain" description="K Homology" evidence="4">
    <location>
        <begin position="77"/>
        <end position="147"/>
    </location>
</feature>
<feature type="region of interest" description="Disordered" evidence="3">
    <location>
        <begin position="45"/>
        <end position="71"/>
    </location>
</feature>
<dbReference type="SMART" id="SM00322">
    <property type="entry name" value="KH"/>
    <property type="match status" value="3"/>
</dbReference>
<feature type="domain" description="K Homology" evidence="4">
    <location>
        <begin position="173"/>
        <end position="250"/>
    </location>
</feature>
<keyword evidence="2" id="KW-0694">RNA-binding</keyword>
<dbReference type="Gene3D" id="3.30.1370.10">
    <property type="entry name" value="K Homology domain, type 1"/>
    <property type="match status" value="3"/>
</dbReference>
<evidence type="ECO:0000259" key="4">
    <source>
        <dbReference type="SMART" id="SM00322"/>
    </source>
</evidence>
<evidence type="ECO:0000256" key="1">
    <source>
        <dbReference type="ARBA" id="ARBA00022737"/>
    </source>
</evidence>
<dbReference type="Proteomes" id="UP000825935">
    <property type="component" value="Chromosome 12"/>
</dbReference>
<dbReference type="InterPro" id="IPR004088">
    <property type="entry name" value="KH_dom_type_1"/>
</dbReference>
<dbReference type="EMBL" id="CM035417">
    <property type="protein sequence ID" value="KAH7423760.1"/>
    <property type="molecule type" value="Genomic_DNA"/>
</dbReference>
<feature type="domain" description="K Homology" evidence="4">
    <location>
        <begin position="309"/>
        <end position="379"/>
    </location>
</feature>
<dbReference type="CDD" id="cd22459">
    <property type="entry name" value="KH-I_PEPPER_rpt1_like"/>
    <property type="match status" value="1"/>
</dbReference>
<reference evidence="5" key="1">
    <citation type="submission" date="2021-08" db="EMBL/GenBank/DDBJ databases">
        <title>WGS assembly of Ceratopteris richardii.</title>
        <authorList>
            <person name="Marchant D.B."/>
            <person name="Chen G."/>
            <person name="Jenkins J."/>
            <person name="Shu S."/>
            <person name="Leebens-Mack J."/>
            <person name="Grimwood J."/>
            <person name="Schmutz J."/>
            <person name="Soltis P."/>
            <person name="Soltis D."/>
            <person name="Chen Z.-H."/>
        </authorList>
    </citation>
    <scope>NUCLEOTIDE SEQUENCE</scope>
    <source>
        <strain evidence="5">Whitten #5841</strain>
        <tissue evidence="5">Leaf</tissue>
    </source>
</reference>
<keyword evidence="6" id="KW-1185">Reference proteome</keyword>
<dbReference type="AlphaFoldDB" id="A0A8T2TMY8"/>
<dbReference type="PANTHER" id="PTHR10288">
    <property type="entry name" value="KH DOMAIN CONTAINING RNA BINDING PROTEIN"/>
    <property type="match status" value="1"/>
</dbReference>
<proteinExistence type="predicted"/>
<organism evidence="5 6">
    <name type="scientific">Ceratopteris richardii</name>
    <name type="common">Triangle waterfern</name>
    <dbReference type="NCBI Taxonomy" id="49495"/>
    <lineage>
        <taxon>Eukaryota</taxon>
        <taxon>Viridiplantae</taxon>
        <taxon>Streptophyta</taxon>
        <taxon>Embryophyta</taxon>
        <taxon>Tracheophyta</taxon>
        <taxon>Polypodiopsida</taxon>
        <taxon>Polypodiidae</taxon>
        <taxon>Polypodiales</taxon>
        <taxon>Pteridineae</taxon>
        <taxon>Pteridaceae</taxon>
        <taxon>Parkerioideae</taxon>
        <taxon>Ceratopteris</taxon>
    </lineage>
</organism>
<dbReference type="InterPro" id="IPR036612">
    <property type="entry name" value="KH_dom_type_1_sf"/>
</dbReference>
<dbReference type="GO" id="GO:0003723">
    <property type="term" value="F:RNA binding"/>
    <property type="evidence" value="ECO:0007669"/>
    <property type="project" value="UniProtKB-UniRule"/>
</dbReference>
<dbReference type="CDD" id="cd22460">
    <property type="entry name" value="KH-I_PEPPER_rpt2_like"/>
    <property type="match status" value="1"/>
</dbReference>
<dbReference type="OrthoDB" id="442947at2759"/>
<comment type="caution">
    <text evidence="5">The sequence shown here is derived from an EMBL/GenBank/DDBJ whole genome shotgun (WGS) entry which is preliminary data.</text>
</comment>
<gene>
    <name evidence="5" type="ORF">KP509_12G072200</name>
</gene>
<dbReference type="OMA" id="TIQNPHY"/>
<keyword evidence="1" id="KW-0677">Repeat</keyword>
<evidence type="ECO:0000256" key="2">
    <source>
        <dbReference type="PROSITE-ProRule" id="PRU00117"/>
    </source>
</evidence>
<evidence type="ECO:0000313" key="6">
    <source>
        <dbReference type="Proteomes" id="UP000825935"/>
    </source>
</evidence>
<dbReference type="Pfam" id="PF00013">
    <property type="entry name" value="KH_1"/>
    <property type="match status" value="3"/>
</dbReference>
<evidence type="ECO:0000313" key="5">
    <source>
        <dbReference type="EMBL" id="KAH7423760.1"/>
    </source>
</evidence>
<sequence length="386" mass="41409">MGTYEQSQSVPAYTGNPYDQSYYVGTYDQNLNTPAQFFPRLNAIPAPKDTSRKRSLQEQEGNGGPGPAKRPALAASSDIVYRLLVPSSKIGRVIGKQGARIRELREASGAQIKITDPLSKGEERVIMITSKETEGELCSAAELMLIRVASLVADEEESSSMIPAGLLVQPQSASNLLRIVIGRSQAGCLIGKEGSIIKEIREKSGALVRVMPPEQMPFSSSISDSDRLVQISGELPQVLEALKLVAKKLRDNPPKESVALKPTYHQQLMRYAQAVYPGQYNPSSGLPLLSGNLEFQPGVASTAAISSVPKVTAEMNISNDLMGGVIGRSGANITYVRSVSGCAIKVHNQEDGKTERRITFEGTAEQVAAAQSLVQAFVNAQGFSST</sequence>
<protein>
    <recommendedName>
        <fullName evidence="4">K Homology domain-containing protein</fullName>
    </recommendedName>
</protein>
<dbReference type="PROSITE" id="PS50084">
    <property type="entry name" value="KH_TYPE_1"/>
    <property type="match status" value="3"/>
</dbReference>